<organism evidence="1 2">
    <name type="scientific">Pseudomonas viridiflava ICMP 13104</name>
    <dbReference type="NCBI Taxonomy" id="1198305"/>
    <lineage>
        <taxon>Bacteria</taxon>
        <taxon>Pseudomonadati</taxon>
        <taxon>Pseudomonadota</taxon>
        <taxon>Gammaproteobacteria</taxon>
        <taxon>Pseudomonadales</taxon>
        <taxon>Pseudomonadaceae</taxon>
        <taxon>Pseudomonas</taxon>
    </lineage>
</organism>
<reference evidence="1 2" key="1">
    <citation type="submission" date="2015-09" db="EMBL/GenBank/DDBJ databases">
        <title>Genome sequence of ICMP 13104.</title>
        <authorList>
            <person name="Visnovsky S."/>
            <person name="Lu A."/>
            <person name="Panda P."/>
            <person name="Pitman A."/>
        </authorList>
    </citation>
    <scope>NUCLEOTIDE SEQUENCE [LARGE SCALE GENOMIC DNA]</scope>
    <source>
        <strain evidence="1 2">ICMP 13104</strain>
    </source>
</reference>
<name>A0A0W0HEF8_PSEVI</name>
<comment type="caution">
    <text evidence="1">The sequence shown here is derived from an EMBL/GenBank/DDBJ whole genome shotgun (WGS) entry which is preliminary data.</text>
</comment>
<gene>
    <name evidence="1" type="ORF">AO067_05170</name>
</gene>
<evidence type="ECO:0000313" key="1">
    <source>
        <dbReference type="EMBL" id="KTB59114.1"/>
    </source>
</evidence>
<proteinExistence type="predicted"/>
<dbReference type="EMBL" id="LKEJ01000151">
    <property type="protein sequence ID" value="KTB59114.1"/>
    <property type="molecule type" value="Genomic_DNA"/>
</dbReference>
<accession>A0A0W0HEF8</accession>
<evidence type="ECO:0000313" key="2">
    <source>
        <dbReference type="Proteomes" id="UP000053048"/>
    </source>
</evidence>
<dbReference type="Proteomes" id="UP000053048">
    <property type="component" value="Unassembled WGS sequence"/>
</dbReference>
<keyword evidence="2" id="KW-1185">Reference proteome</keyword>
<sequence>MALSCTQQLNISDLGRPEAMSAALKRVGNALGPPINIERQPPKAGLLANTASLPLEPATLGFQQTRAGTSTASQL</sequence>
<protein>
    <submittedName>
        <fullName evidence="1">Uncharacterized protein</fullName>
    </submittedName>
</protein>
<dbReference type="AlphaFoldDB" id="A0A0W0HEF8"/>